<dbReference type="PROSITE" id="PS50222">
    <property type="entry name" value="EF_HAND_2"/>
    <property type="match status" value="2"/>
</dbReference>
<dbReference type="FunFam" id="1.10.238.10:FF:000052">
    <property type="entry name" value="Guanylate cyclase activator 1A"/>
    <property type="match status" value="1"/>
</dbReference>
<dbReference type="GO" id="GO:0001750">
    <property type="term" value="C:photoreceptor outer segment"/>
    <property type="evidence" value="ECO:0007669"/>
    <property type="project" value="UniProtKB-ARBA"/>
</dbReference>
<evidence type="ECO:0000313" key="9">
    <source>
        <dbReference type="Proteomes" id="UP000246464"/>
    </source>
</evidence>
<feature type="domain" description="EF-hand" evidence="7">
    <location>
        <begin position="52"/>
        <end position="87"/>
    </location>
</feature>
<dbReference type="CDD" id="cd00051">
    <property type="entry name" value="EFh"/>
    <property type="match status" value="2"/>
</dbReference>
<protein>
    <submittedName>
        <fullName evidence="8">Putative guanylyl cyclase inhibitory protein-like</fullName>
    </submittedName>
</protein>
<name>A0A2U9BWI0_SCOMX</name>
<evidence type="ECO:0000313" key="8">
    <source>
        <dbReference type="EMBL" id="AWP08647.1"/>
    </source>
</evidence>
<keyword evidence="9" id="KW-1185">Reference proteome</keyword>
<dbReference type="PROSITE" id="PS00018">
    <property type="entry name" value="EF_HAND_1"/>
    <property type="match status" value="2"/>
</dbReference>
<keyword evidence="1" id="KW-0519">Myristate</keyword>
<keyword evidence="5" id="KW-0449">Lipoprotein</keyword>
<dbReference type="STRING" id="52904.ENSSMAP00000011154"/>
<dbReference type="PANTHER" id="PTHR23055:SF85">
    <property type="entry name" value="SI:CH211-245J22.3"/>
    <property type="match status" value="1"/>
</dbReference>
<dbReference type="EMBL" id="CP026252">
    <property type="protein sequence ID" value="AWP08647.1"/>
    <property type="molecule type" value="Genomic_DNA"/>
</dbReference>
<dbReference type="InterPro" id="IPR011992">
    <property type="entry name" value="EF-hand-dom_pair"/>
</dbReference>
<dbReference type="SUPFAM" id="SSF47473">
    <property type="entry name" value="EF-hand"/>
    <property type="match status" value="1"/>
</dbReference>
<feature type="compositionally biased region" description="Polar residues" evidence="6">
    <location>
        <begin position="239"/>
        <end position="250"/>
    </location>
</feature>
<evidence type="ECO:0000256" key="2">
    <source>
        <dbReference type="ARBA" id="ARBA00022723"/>
    </source>
</evidence>
<dbReference type="SMART" id="SM00054">
    <property type="entry name" value="EFh"/>
    <property type="match status" value="3"/>
</dbReference>
<dbReference type="PANTHER" id="PTHR23055">
    <property type="entry name" value="CALCIUM BINDING PROTEINS"/>
    <property type="match status" value="1"/>
</dbReference>
<dbReference type="PRINTS" id="PR00450">
    <property type="entry name" value="RECOVERIN"/>
</dbReference>
<evidence type="ECO:0000259" key="7">
    <source>
        <dbReference type="PROSITE" id="PS50222"/>
    </source>
</evidence>
<evidence type="ECO:0000256" key="5">
    <source>
        <dbReference type="ARBA" id="ARBA00023288"/>
    </source>
</evidence>
<dbReference type="InterPro" id="IPR028846">
    <property type="entry name" value="Recoverin"/>
</dbReference>
<evidence type="ECO:0000256" key="3">
    <source>
        <dbReference type="ARBA" id="ARBA00022737"/>
    </source>
</evidence>
<evidence type="ECO:0000256" key="6">
    <source>
        <dbReference type="SAM" id="MobiDB-lite"/>
    </source>
</evidence>
<dbReference type="Pfam" id="PF13833">
    <property type="entry name" value="EF-hand_8"/>
    <property type="match status" value="1"/>
</dbReference>
<keyword evidence="4" id="KW-0106">Calcium</keyword>
<proteinExistence type="predicted"/>
<accession>A0A2U9BWI0</accession>
<gene>
    <name evidence="8" type="ORF">SMAX5B_009862</name>
</gene>
<keyword evidence="3" id="KW-0677">Repeat</keyword>
<dbReference type="Pfam" id="PF13499">
    <property type="entry name" value="EF-hand_7"/>
    <property type="match status" value="1"/>
</dbReference>
<evidence type="ECO:0000256" key="1">
    <source>
        <dbReference type="ARBA" id="ARBA00022707"/>
    </source>
</evidence>
<evidence type="ECO:0000256" key="4">
    <source>
        <dbReference type="ARBA" id="ARBA00022837"/>
    </source>
</evidence>
<sequence length="347" mass="38294">MGQAANLPCRRGESYVTELYEWFRKFINECPSGLITLHEFQRHFCVGTVGSESAEYAEQIFRTLDINGDGVVDFREYVMAISMLVEGSAVEKLRWSFKLYDKDRDGAITKEEMLEIMQAVYKMGVATALTEPNPLTAEECTNRIFGRLDKDNNAIISLEEFIEGALDDDWIREMLECDPSTVKENSLLPSCPCYSERVRPPVVLASPEVPTSRLRSSAPPVQAPGGGRAGFSSGDVPRFSNNPVTSTSWRSDVDGRRAEVGEVEVNQYERLINANILVPPPGGLSVMFVPPHGADVVLTGPTDSRAPWFRLAGSIRGLGLRASPLNESPVQEPINVTLSPDVNRPTL</sequence>
<feature type="region of interest" description="Disordered" evidence="6">
    <location>
        <begin position="208"/>
        <end position="253"/>
    </location>
</feature>
<reference evidence="8 9" key="1">
    <citation type="submission" date="2017-12" db="EMBL/GenBank/DDBJ databases">
        <title>Integrating genomic resources of turbot (Scophthalmus maximus) in depth evaluation of genetic and physical mapping variation across individuals.</title>
        <authorList>
            <person name="Martinez P."/>
        </authorList>
    </citation>
    <scope>NUCLEOTIDE SEQUENCE [LARGE SCALE GENOMIC DNA]</scope>
</reference>
<dbReference type="InterPro" id="IPR018247">
    <property type="entry name" value="EF_Hand_1_Ca_BS"/>
</dbReference>
<dbReference type="Proteomes" id="UP000246464">
    <property type="component" value="Chromosome 10"/>
</dbReference>
<feature type="domain" description="EF-hand" evidence="7">
    <location>
        <begin position="88"/>
        <end position="123"/>
    </location>
</feature>
<dbReference type="GO" id="GO:0005509">
    <property type="term" value="F:calcium ion binding"/>
    <property type="evidence" value="ECO:0007669"/>
    <property type="project" value="InterPro"/>
</dbReference>
<keyword evidence="2" id="KW-0479">Metal-binding</keyword>
<dbReference type="Gene3D" id="1.10.238.10">
    <property type="entry name" value="EF-hand"/>
    <property type="match status" value="2"/>
</dbReference>
<dbReference type="InterPro" id="IPR002048">
    <property type="entry name" value="EF_hand_dom"/>
</dbReference>
<organism evidence="8 9">
    <name type="scientific">Scophthalmus maximus</name>
    <name type="common">Turbot</name>
    <name type="synonym">Psetta maxima</name>
    <dbReference type="NCBI Taxonomy" id="52904"/>
    <lineage>
        <taxon>Eukaryota</taxon>
        <taxon>Metazoa</taxon>
        <taxon>Chordata</taxon>
        <taxon>Craniata</taxon>
        <taxon>Vertebrata</taxon>
        <taxon>Euteleostomi</taxon>
        <taxon>Actinopterygii</taxon>
        <taxon>Neopterygii</taxon>
        <taxon>Teleostei</taxon>
        <taxon>Neoteleostei</taxon>
        <taxon>Acanthomorphata</taxon>
        <taxon>Carangaria</taxon>
        <taxon>Pleuronectiformes</taxon>
        <taxon>Pleuronectoidei</taxon>
        <taxon>Scophthalmidae</taxon>
        <taxon>Scophthalmus</taxon>
    </lineage>
</organism>
<dbReference type="AlphaFoldDB" id="A0A2U9BWI0"/>